<accession>A0AAV8ZJC2</accession>
<keyword evidence="6" id="KW-0443">Lipid metabolism</keyword>
<dbReference type="PRINTS" id="PR00979">
    <property type="entry name" value="TAFAZZIN"/>
</dbReference>
<evidence type="ECO:0000256" key="11">
    <source>
        <dbReference type="ARBA" id="ARBA00047906"/>
    </source>
</evidence>
<name>A0AAV8ZJC2_9CUCU</name>
<keyword evidence="9" id="KW-0012">Acyltransferase</keyword>
<sequence>MSYEKMGYDIDWILPRVRSPTRLWRIASSITVAAVGLFSKILIRQRYIIGTSSLGRWIRGRGNVPLITVSNHHSCFDDPGIWVVILNALKVVEFSNSHDKVVYEVSKLSNETCDVAPDLATLRRRDLGGTLKLRHLLNPFVMRWSLAAHDICFTCSQHSIFFSLGKCIPVVRGAGVYQAAVDFCIEQLAKGGWVHVFPEGKVNMTKEHMRLKWGVGRMIFESPVTPVIIPIWHIGMDDVLPNEPPYVLKFRKNLTFNYGDPIDLTEMVRTLRERKATDVEARKEITDFLQDTLLKLKVETEELHVRHFKVKS</sequence>
<organism evidence="15 16">
    <name type="scientific">Aromia moschata</name>
    <dbReference type="NCBI Taxonomy" id="1265417"/>
    <lineage>
        <taxon>Eukaryota</taxon>
        <taxon>Metazoa</taxon>
        <taxon>Ecdysozoa</taxon>
        <taxon>Arthropoda</taxon>
        <taxon>Hexapoda</taxon>
        <taxon>Insecta</taxon>
        <taxon>Pterygota</taxon>
        <taxon>Neoptera</taxon>
        <taxon>Endopterygota</taxon>
        <taxon>Coleoptera</taxon>
        <taxon>Polyphaga</taxon>
        <taxon>Cucujiformia</taxon>
        <taxon>Chrysomeloidea</taxon>
        <taxon>Cerambycidae</taxon>
        <taxon>Cerambycinae</taxon>
        <taxon>Callichromatini</taxon>
        <taxon>Aromia</taxon>
    </lineage>
</organism>
<dbReference type="InterPro" id="IPR000872">
    <property type="entry name" value="Tafazzin"/>
</dbReference>
<feature type="domain" description="Phospholipid/glycerol acyltransferase" evidence="14">
    <location>
        <begin position="66"/>
        <end position="236"/>
    </location>
</feature>
<dbReference type="GO" id="GO:0047184">
    <property type="term" value="F:1-acylglycerophosphocholine O-acyltransferase activity"/>
    <property type="evidence" value="ECO:0007669"/>
    <property type="project" value="TreeGrafter"/>
</dbReference>
<evidence type="ECO:0000256" key="3">
    <source>
        <dbReference type="ARBA" id="ARBA00022679"/>
    </source>
</evidence>
<evidence type="ECO:0000256" key="12">
    <source>
        <dbReference type="ARBA" id="ARBA00049543"/>
    </source>
</evidence>
<dbReference type="GO" id="GO:0005741">
    <property type="term" value="C:mitochondrial outer membrane"/>
    <property type="evidence" value="ECO:0007669"/>
    <property type="project" value="UniProtKB-SubCell"/>
</dbReference>
<dbReference type="Pfam" id="PF01553">
    <property type="entry name" value="Acyltransferase"/>
    <property type="match status" value="1"/>
</dbReference>
<keyword evidence="4" id="KW-1000">Mitochondrion outer membrane</keyword>
<evidence type="ECO:0000256" key="6">
    <source>
        <dbReference type="ARBA" id="ARBA00023098"/>
    </source>
</evidence>
<evidence type="ECO:0000313" key="15">
    <source>
        <dbReference type="EMBL" id="KAJ8963454.1"/>
    </source>
</evidence>
<evidence type="ECO:0000256" key="7">
    <source>
        <dbReference type="ARBA" id="ARBA00023128"/>
    </source>
</evidence>
<comment type="similarity">
    <text evidence="2 13">Belongs to the taffazin family.</text>
</comment>
<dbReference type="PANTHER" id="PTHR12497">
    <property type="entry name" value="TAZ PROTEIN TAFAZZIN"/>
    <property type="match status" value="1"/>
</dbReference>
<comment type="catalytic activity">
    <reaction evidence="11">
        <text>1'-[1,2-diacyl-sn-glycero-3-phospho],3'-[1-acyl-sn-glycero-3-phospho]-glycerol + a 1,2-diacyl-sn-glycero-3-phosphocholine = a cardiolipin + a 1-acyl-sn-glycero-3-phosphocholine</text>
        <dbReference type="Rhea" id="RHEA:33731"/>
        <dbReference type="ChEBI" id="CHEBI:57643"/>
        <dbReference type="ChEBI" id="CHEBI:58168"/>
        <dbReference type="ChEBI" id="CHEBI:62237"/>
        <dbReference type="ChEBI" id="CHEBI:64743"/>
    </reaction>
    <physiologicalReaction direction="left-to-right" evidence="11">
        <dbReference type="Rhea" id="RHEA:33732"/>
    </physiologicalReaction>
    <physiologicalReaction direction="right-to-left" evidence="11">
        <dbReference type="Rhea" id="RHEA:33733"/>
    </physiologicalReaction>
</comment>
<dbReference type="GO" id="GO:0035965">
    <property type="term" value="P:cardiolipin acyl-chain remodeling"/>
    <property type="evidence" value="ECO:0007669"/>
    <property type="project" value="TreeGrafter"/>
</dbReference>
<proteinExistence type="inferred from homology"/>
<dbReference type="SUPFAM" id="SSF69593">
    <property type="entry name" value="Glycerol-3-phosphate (1)-acyltransferase"/>
    <property type="match status" value="1"/>
</dbReference>
<dbReference type="SMART" id="SM00563">
    <property type="entry name" value="PlsC"/>
    <property type="match status" value="1"/>
</dbReference>
<evidence type="ECO:0000256" key="4">
    <source>
        <dbReference type="ARBA" id="ARBA00022787"/>
    </source>
</evidence>
<gene>
    <name evidence="15" type="ORF">NQ318_018936</name>
</gene>
<comment type="caution">
    <text evidence="15">The sequence shown here is derived from an EMBL/GenBank/DDBJ whole genome shotgun (WGS) entry which is preliminary data.</text>
</comment>
<comment type="catalytic activity">
    <reaction evidence="12">
        <text>1,2-di-(9Z-octadecenoyl)-sn-glycero-3-phosphocholine + 1-hexadecanoyl-sn-glycero-3-phosphocholine = 1-hexadecanoyl-2-(9Z-octadecenoyl)-sn-glycero-3-phosphocholine + 1-(9Z-octadecenoyl)-sn-glycero-3-phosphocholine</text>
        <dbReference type="Rhea" id="RHEA:43816"/>
        <dbReference type="ChEBI" id="CHEBI:28610"/>
        <dbReference type="ChEBI" id="CHEBI:72998"/>
        <dbReference type="ChEBI" id="CHEBI:73001"/>
        <dbReference type="ChEBI" id="CHEBI:74669"/>
    </reaction>
    <physiologicalReaction direction="left-to-right" evidence="12">
        <dbReference type="Rhea" id="RHEA:43817"/>
    </physiologicalReaction>
    <physiologicalReaction direction="right-to-left" evidence="12">
        <dbReference type="Rhea" id="RHEA:43818"/>
    </physiologicalReaction>
</comment>
<comment type="subcellular location">
    <subcellularLocation>
        <location evidence="1">Mitochondrion inner membrane</location>
        <topology evidence="1">Peripheral membrane protein</topology>
        <orientation evidence="1">Intermembrane side</orientation>
    </subcellularLocation>
    <subcellularLocation>
        <location evidence="10">Mitochondrion outer membrane</location>
        <topology evidence="10">Peripheral membrane protein</topology>
        <orientation evidence="10">Intermembrane side</orientation>
    </subcellularLocation>
</comment>
<evidence type="ECO:0000256" key="9">
    <source>
        <dbReference type="ARBA" id="ARBA00023315"/>
    </source>
</evidence>
<keyword evidence="7" id="KW-0496">Mitochondrion</keyword>
<dbReference type="GO" id="GO:0007007">
    <property type="term" value="P:inner mitochondrial membrane organization"/>
    <property type="evidence" value="ECO:0007669"/>
    <property type="project" value="TreeGrafter"/>
</dbReference>
<dbReference type="EMBL" id="JAPWTK010000001">
    <property type="protein sequence ID" value="KAJ8963454.1"/>
    <property type="molecule type" value="Genomic_DNA"/>
</dbReference>
<evidence type="ECO:0000313" key="16">
    <source>
        <dbReference type="Proteomes" id="UP001162162"/>
    </source>
</evidence>
<evidence type="ECO:0000256" key="5">
    <source>
        <dbReference type="ARBA" id="ARBA00022792"/>
    </source>
</evidence>
<reference evidence="15" key="1">
    <citation type="journal article" date="2023" name="Insect Mol. Biol.">
        <title>Genome sequencing provides insights into the evolution of gene families encoding plant cell wall-degrading enzymes in longhorned beetles.</title>
        <authorList>
            <person name="Shin N.R."/>
            <person name="Okamura Y."/>
            <person name="Kirsch R."/>
            <person name="Pauchet Y."/>
        </authorList>
    </citation>
    <scope>NUCLEOTIDE SEQUENCE</scope>
    <source>
        <strain evidence="15">AMC_N1</strain>
    </source>
</reference>
<dbReference type="GO" id="GO:0005743">
    <property type="term" value="C:mitochondrial inner membrane"/>
    <property type="evidence" value="ECO:0007669"/>
    <property type="project" value="UniProtKB-SubCell"/>
</dbReference>
<evidence type="ECO:0000256" key="8">
    <source>
        <dbReference type="ARBA" id="ARBA00023136"/>
    </source>
</evidence>
<evidence type="ECO:0000256" key="2">
    <source>
        <dbReference type="ARBA" id="ARBA00010524"/>
    </source>
</evidence>
<evidence type="ECO:0000256" key="13">
    <source>
        <dbReference type="RuleBase" id="RU365062"/>
    </source>
</evidence>
<dbReference type="InterPro" id="IPR002123">
    <property type="entry name" value="Plipid/glycerol_acylTrfase"/>
</dbReference>
<dbReference type="Proteomes" id="UP001162162">
    <property type="component" value="Unassembled WGS sequence"/>
</dbReference>
<dbReference type="PANTHER" id="PTHR12497:SF0">
    <property type="entry name" value="TAFAZZIN"/>
    <property type="match status" value="1"/>
</dbReference>
<keyword evidence="3" id="KW-0808">Transferase</keyword>
<dbReference type="AlphaFoldDB" id="A0AAV8ZJC2"/>
<keyword evidence="8" id="KW-0472">Membrane</keyword>
<keyword evidence="16" id="KW-1185">Reference proteome</keyword>
<protein>
    <recommendedName>
        <fullName evidence="13">Tafazzin family protein</fullName>
    </recommendedName>
</protein>
<evidence type="ECO:0000259" key="14">
    <source>
        <dbReference type="SMART" id="SM00563"/>
    </source>
</evidence>
<evidence type="ECO:0000256" key="1">
    <source>
        <dbReference type="ARBA" id="ARBA00004137"/>
    </source>
</evidence>
<keyword evidence="5" id="KW-0999">Mitochondrion inner membrane</keyword>
<dbReference type="CDD" id="cd07989">
    <property type="entry name" value="LPLAT_AGPAT-like"/>
    <property type="match status" value="1"/>
</dbReference>
<evidence type="ECO:0000256" key="10">
    <source>
        <dbReference type="ARBA" id="ARBA00024323"/>
    </source>
</evidence>